<proteinExistence type="predicted"/>
<organism evidence="1 2">
    <name type="scientific">Helicobacter suis</name>
    <dbReference type="NCBI Taxonomy" id="104628"/>
    <lineage>
        <taxon>Bacteria</taxon>
        <taxon>Pseudomonadati</taxon>
        <taxon>Campylobacterota</taxon>
        <taxon>Epsilonproteobacteria</taxon>
        <taxon>Campylobacterales</taxon>
        <taxon>Helicobacteraceae</taxon>
        <taxon>Helicobacter</taxon>
    </lineage>
</organism>
<evidence type="ECO:0000313" key="1">
    <source>
        <dbReference type="EMBL" id="BCD70167.1"/>
    </source>
</evidence>
<name>A0A6J4CXB4_9HELI</name>
<dbReference type="AlphaFoldDB" id="A0A6J4CXB4"/>
<dbReference type="Proteomes" id="UP000317935">
    <property type="component" value="Chromosome"/>
</dbReference>
<reference evidence="1 2" key="1">
    <citation type="submission" date="2019-06" db="EMBL/GenBank/DDBJ databases">
        <title>Complete genome sequence of Helicobacter suis SNTW101c.</title>
        <authorList>
            <person name="Rimbara E."/>
            <person name="Suzuki M."/>
            <person name="Matsui H."/>
            <person name="Nakamura M."/>
            <person name="Mori S."/>
            <person name="Shibayama K."/>
        </authorList>
    </citation>
    <scope>NUCLEOTIDE SEQUENCE [LARGE SCALE GENOMIC DNA]</scope>
    <source>
        <strain evidence="1 2">SNTW101c</strain>
    </source>
</reference>
<dbReference type="PROSITE" id="PS51257">
    <property type="entry name" value="PROKAR_LIPOPROTEIN"/>
    <property type="match status" value="1"/>
</dbReference>
<evidence type="ECO:0000313" key="2">
    <source>
        <dbReference type="Proteomes" id="UP000317935"/>
    </source>
</evidence>
<accession>A0A6J4CXB4</accession>
<gene>
    <name evidence="1" type="ORF">SNTW_08120</name>
</gene>
<sequence>MQRFSCVLGSVALASCLVSPLMAFKSAEYYATHDEERKSVLKKCDELAMDALQQGKNLSKEQESMCKSAEHGKALYKDRLANQKSNKRNEKIAMILSQCYLKMADGLAKGQDYIKGDRTCKAYVRMSVYRMHPPSFLITRDLEPVLFIAPKTDGEPNWDGPPKGDKTKLIKCYRVFARNLAKNHSYAPLDKTTAKECKKQMDAGLAPSLR</sequence>
<protein>
    <submittedName>
        <fullName evidence="1">Uncharacterized protein</fullName>
    </submittedName>
</protein>
<dbReference type="EMBL" id="AP019774">
    <property type="protein sequence ID" value="BCD70167.1"/>
    <property type="molecule type" value="Genomic_DNA"/>
</dbReference>
<dbReference type="RefSeq" id="WP_158656221.1">
    <property type="nucleotide sequence ID" value="NZ_BRZQ01000087.1"/>
</dbReference>